<protein>
    <recommendedName>
        <fullName evidence="4">Lipoprotein</fullName>
    </recommendedName>
</protein>
<keyword evidence="3" id="KW-1185">Reference proteome</keyword>
<dbReference type="PROSITE" id="PS51257">
    <property type="entry name" value="PROKAR_LIPOPROTEIN"/>
    <property type="match status" value="1"/>
</dbReference>
<dbReference type="Proteomes" id="UP000307507">
    <property type="component" value="Unassembled WGS sequence"/>
</dbReference>
<feature type="signal peptide" evidence="1">
    <location>
        <begin position="1"/>
        <end position="21"/>
    </location>
</feature>
<gene>
    <name evidence="2" type="ORF">E6C50_00055</name>
</gene>
<dbReference type="RefSeq" id="WP_136401167.1">
    <property type="nucleotide sequence ID" value="NZ_SSNZ01000001.1"/>
</dbReference>
<keyword evidence="1" id="KW-0732">Signal</keyword>
<reference evidence="2 3" key="1">
    <citation type="submission" date="2019-04" db="EMBL/GenBank/DDBJ databases">
        <title>Flavobacterium sp. nov. isolated from construction timber.</title>
        <authorList>
            <person name="Lin S.-Y."/>
            <person name="Chang C.-T."/>
            <person name="Young C.-C."/>
        </authorList>
    </citation>
    <scope>NUCLEOTIDE SEQUENCE [LARGE SCALE GENOMIC DNA]</scope>
    <source>
        <strain evidence="2 3">CC-CTC003</strain>
    </source>
</reference>
<evidence type="ECO:0000313" key="3">
    <source>
        <dbReference type="Proteomes" id="UP000307507"/>
    </source>
</evidence>
<feature type="chain" id="PRO_5020553572" description="Lipoprotein" evidence="1">
    <location>
        <begin position="22"/>
        <end position="269"/>
    </location>
</feature>
<evidence type="ECO:0000313" key="2">
    <source>
        <dbReference type="EMBL" id="THF52642.1"/>
    </source>
</evidence>
<evidence type="ECO:0008006" key="4">
    <source>
        <dbReference type="Google" id="ProtNLM"/>
    </source>
</evidence>
<organism evidence="2 3">
    <name type="scientific">Flavobacterium supellecticarium</name>
    <dbReference type="NCBI Taxonomy" id="2565924"/>
    <lineage>
        <taxon>Bacteria</taxon>
        <taxon>Pseudomonadati</taxon>
        <taxon>Bacteroidota</taxon>
        <taxon>Flavobacteriia</taxon>
        <taxon>Flavobacteriales</taxon>
        <taxon>Flavobacteriaceae</taxon>
        <taxon>Flavobacterium</taxon>
    </lineage>
</organism>
<dbReference type="Gene3D" id="2.40.360.20">
    <property type="match status" value="1"/>
</dbReference>
<name>A0A4S4A2L9_9FLAO</name>
<accession>A0A4S4A2L9</accession>
<dbReference type="OrthoDB" id="705385at2"/>
<proteinExistence type="predicted"/>
<dbReference type="EMBL" id="SSNZ01000001">
    <property type="protein sequence ID" value="THF52642.1"/>
    <property type="molecule type" value="Genomic_DNA"/>
</dbReference>
<evidence type="ECO:0000256" key="1">
    <source>
        <dbReference type="SAM" id="SignalP"/>
    </source>
</evidence>
<comment type="caution">
    <text evidence="2">The sequence shown here is derived from an EMBL/GenBank/DDBJ whole genome shotgun (WGS) entry which is preliminary data.</text>
</comment>
<dbReference type="AlphaFoldDB" id="A0A4S4A2L9"/>
<sequence length="269" mass="29664">MKKITFLAVMLVAFSGGILTSCETESADASLIGNNNTNGGGNTVSGGDYYPLAIGNRWVSESINQNTGEISIDTSKIVDTQMDNGKLYYLGNKKEGEEVVAEIGNRSVDKVRKENNIYYGKMDAFDRPPSGISFGTRFSGTGDIVILKQDLPVTGTWHNDYSYTLTNYHPMLPQDQVITTTVSETHTILQRDQILTVKGHTYQNVIKVKMEQVSRMSMPGLPETENFTATITVYNWYARNIGVIKSEVTMSGESGSESLHSELLSYIVN</sequence>